<dbReference type="InterPro" id="IPR016036">
    <property type="entry name" value="Malonyl_transacylase_ACP-bd"/>
</dbReference>
<evidence type="ECO:0000256" key="6">
    <source>
        <dbReference type="SAM" id="MobiDB-lite"/>
    </source>
</evidence>
<dbReference type="InterPro" id="IPR018201">
    <property type="entry name" value="Ketoacyl_synth_AS"/>
</dbReference>
<dbReference type="Pfam" id="PF00109">
    <property type="entry name" value="ketoacyl-synt"/>
    <property type="match status" value="1"/>
</dbReference>
<feature type="domain" description="Ketosynthase family 3 (KS3)" evidence="7">
    <location>
        <begin position="1"/>
        <end position="419"/>
    </location>
</feature>
<dbReference type="AlphaFoldDB" id="A0A4D4KN88"/>
<dbReference type="Gene3D" id="3.30.70.3290">
    <property type="match status" value="1"/>
</dbReference>
<dbReference type="EMBL" id="BJHW01000001">
    <property type="protein sequence ID" value="GDY50741.1"/>
    <property type="molecule type" value="Genomic_DNA"/>
</dbReference>
<evidence type="ECO:0000256" key="5">
    <source>
        <dbReference type="ARBA" id="ARBA00023315"/>
    </source>
</evidence>
<keyword evidence="3" id="KW-0808">Transferase</keyword>
<dbReference type="CDD" id="cd00833">
    <property type="entry name" value="PKS"/>
    <property type="match status" value="1"/>
</dbReference>
<dbReference type="InterPro" id="IPR014031">
    <property type="entry name" value="Ketoacyl_synth_C"/>
</dbReference>
<keyword evidence="2" id="KW-0597">Phosphoprotein</keyword>
<keyword evidence="9" id="KW-1185">Reference proteome</keyword>
<proteinExistence type="predicted"/>
<dbReference type="PROSITE" id="PS52004">
    <property type="entry name" value="KS3_2"/>
    <property type="match status" value="1"/>
</dbReference>
<dbReference type="InterPro" id="IPR014030">
    <property type="entry name" value="Ketoacyl_synth_N"/>
</dbReference>
<dbReference type="InterPro" id="IPR016039">
    <property type="entry name" value="Thiolase-like"/>
</dbReference>
<dbReference type="SUPFAM" id="SSF52151">
    <property type="entry name" value="FabD/lysophospholipase-like"/>
    <property type="match status" value="1"/>
</dbReference>
<dbReference type="SUPFAM" id="SSF53901">
    <property type="entry name" value="Thiolase-like"/>
    <property type="match status" value="1"/>
</dbReference>
<accession>A0A4D4KN88</accession>
<evidence type="ECO:0000259" key="7">
    <source>
        <dbReference type="PROSITE" id="PS52004"/>
    </source>
</evidence>
<dbReference type="SUPFAM" id="SSF55048">
    <property type="entry name" value="Probable ACP-binding domain of malonyl-CoA ACP transacylase"/>
    <property type="match status" value="1"/>
</dbReference>
<dbReference type="Proteomes" id="UP000301309">
    <property type="component" value="Unassembled WGS sequence"/>
</dbReference>
<organism evidence="8 9">
    <name type="scientific">Streptomyces violaceusniger</name>
    <dbReference type="NCBI Taxonomy" id="68280"/>
    <lineage>
        <taxon>Bacteria</taxon>
        <taxon>Bacillati</taxon>
        <taxon>Actinomycetota</taxon>
        <taxon>Actinomycetes</taxon>
        <taxon>Kitasatosporales</taxon>
        <taxon>Streptomycetaceae</taxon>
        <taxon>Streptomyces</taxon>
        <taxon>Streptomyces violaceusniger group</taxon>
    </lineage>
</organism>
<evidence type="ECO:0000256" key="3">
    <source>
        <dbReference type="ARBA" id="ARBA00022679"/>
    </source>
</evidence>
<keyword evidence="4" id="KW-0511">Multifunctional enzyme</keyword>
<feature type="region of interest" description="Disordered" evidence="6">
    <location>
        <begin position="837"/>
        <end position="857"/>
    </location>
</feature>
<dbReference type="GO" id="GO:0004315">
    <property type="term" value="F:3-oxoacyl-[acyl-carrier-protein] synthase activity"/>
    <property type="evidence" value="ECO:0007669"/>
    <property type="project" value="InterPro"/>
</dbReference>
<dbReference type="PANTHER" id="PTHR43775:SF51">
    <property type="entry name" value="INACTIVE PHENOLPHTHIOCEROL SYNTHESIS POLYKETIDE SYNTHASE TYPE I PKS1-RELATED"/>
    <property type="match status" value="1"/>
</dbReference>
<dbReference type="GO" id="GO:0006633">
    <property type="term" value="P:fatty acid biosynthetic process"/>
    <property type="evidence" value="ECO:0007669"/>
    <property type="project" value="InterPro"/>
</dbReference>
<dbReference type="InterPro" id="IPR032821">
    <property type="entry name" value="PKS_assoc"/>
</dbReference>
<dbReference type="Gene3D" id="3.40.366.10">
    <property type="entry name" value="Malonyl-Coenzyme A Acyl Carrier Protein, domain 2"/>
    <property type="match status" value="1"/>
</dbReference>
<dbReference type="Gene3D" id="3.40.47.10">
    <property type="match status" value="1"/>
</dbReference>
<dbReference type="Pfam" id="PF00698">
    <property type="entry name" value="Acyl_transf_1"/>
    <property type="match status" value="1"/>
</dbReference>
<evidence type="ECO:0000256" key="4">
    <source>
        <dbReference type="ARBA" id="ARBA00023268"/>
    </source>
</evidence>
<name>A0A4D4KN88_STRVO</name>
<keyword evidence="5" id="KW-0012">Acyltransferase</keyword>
<gene>
    <name evidence="8" type="ORF">SVIO_013640</name>
</gene>
<dbReference type="Pfam" id="PF16197">
    <property type="entry name" value="KAsynt_C_assoc"/>
    <property type="match status" value="1"/>
</dbReference>
<dbReference type="GO" id="GO:0031177">
    <property type="term" value="F:phosphopantetheine binding"/>
    <property type="evidence" value="ECO:0007669"/>
    <property type="project" value="UniProtKB-ARBA"/>
</dbReference>
<dbReference type="Pfam" id="PF02801">
    <property type="entry name" value="Ketoacyl-synt_C"/>
    <property type="match status" value="1"/>
</dbReference>
<dbReference type="GO" id="GO:0033068">
    <property type="term" value="P:macrolide biosynthetic process"/>
    <property type="evidence" value="ECO:0007669"/>
    <property type="project" value="UniProtKB-ARBA"/>
</dbReference>
<dbReference type="Gene3D" id="3.30.70.250">
    <property type="entry name" value="Malonyl-CoA ACP transacylase, ACP-binding"/>
    <property type="match status" value="1"/>
</dbReference>
<dbReference type="Gene3D" id="1.10.287.1960">
    <property type="match status" value="1"/>
</dbReference>
<dbReference type="InterPro" id="IPR016035">
    <property type="entry name" value="Acyl_Trfase/lysoPLipase"/>
</dbReference>
<protein>
    <recommendedName>
        <fullName evidence="7">Ketosynthase family 3 (KS3) domain-containing protein</fullName>
    </recommendedName>
</protein>
<dbReference type="InterPro" id="IPR050091">
    <property type="entry name" value="PKS_NRPS_Biosynth_Enz"/>
</dbReference>
<evidence type="ECO:0000313" key="8">
    <source>
        <dbReference type="EMBL" id="GDY50741.1"/>
    </source>
</evidence>
<dbReference type="GO" id="GO:0004312">
    <property type="term" value="F:fatty acid synthase activity"/>
    <property type="evidence" value="ECO:0007669"/>
    <property type="project" value="TreeGrafter"/>
</dbReference>
<evidence type="ECO:0000313" key="9">
    <source>
        <dbReference type="Proteomes" id="UP000301309"/>
    </source>
</evidence>
<evidence type="ECO:0000256" key="1">
    <source>
        <dbReference type="ARBA" id="ARBA00022450"/>
    </source>
</evidence>
<dbReference type="PROSITE" id="PS00606">
    <property type="entry name" value="KS3_1"/>
    <property type="match status" value="1"/>
</dbReference>
<dbReference type="SMART" id="SM00825">
    <property type="entry name" value="PKS_KS"/>
    <property type="match status" value="1"/>
</dbReference>
<dbReference type="InterPro" id="IPR014043">
    <property type="entry name" value="Acyl_transferase_dom"/>
</dbReference>
<dbReference type="InterPro" id="IPR001227">
    <property type="entry name" value="Ac_transferase_dom_sf"/>
</dbReference>
<dbReference type="InterPro" id="IPR020841">
    <property type="entry name" value="PKS_Beta-ketoAc_synthase_dom"/>
</dbReference>
<dbReference type="FunFam" id="3.40.47.10:FF:000019">
    <property type="entry name" value="Polyketide synthase type I"/>
    <property type="match status" value="1"/>
</dbReference>
<dbReference type="PANTHER" id="PTHR43775">
    <property type="entry name" value="FATTY ACID SYNTHASE"/>
    <property type="match status" value="1"/>
</dbReference>
<keyword evidence="1" id="KW-0596">Phosphopantetheine</keyword>
<evidence type="ECO:0000256" key="2">
    <source>
        <dbReference type="ARBA" id="ARBA00022553"/>
    </source>
</evidence>
<sequence>MGCRLPGGVRSPEELWDLLTEGRDAISGFPDDRGWELDGLYDADPDVPGKTYTRHGGFVDGAGEFDAAFFGISPREAVAMDPQHRLLLETSWETFERAGIDPASLRGSQTGVFVGAGSHGYGAGPIPPSSGVEGYLLTGNALSVTSGRLAYAFGFEGPAVAVDTACSSSLVALHLAAQSLRQGECSLALAGGTAIMSTPWTFVGFSRQRGLAPDGRCKPFSAAADGFGPAEGVGVLLLERLSDARRNGHPVLAVVRGSAVNQDGASNGLTAPNGPSQQRVIRAALENARLRASEVDAIEAHGTGTTLGDPIEAQALLATYGRGRPEERPLLLGSVKSNIGHTQAAAGVTGVIKMVLGMRYGVLPRTLHVDEPSPHVDWSAGGLRLLTDDTPWPETGRPRRAAVSSFGMSGTNAHAVLEQAPLDDAPAQGADDDTPAGELPEITPWVISARSDTAVEAQAARLLTHVRERGEVSPTDIGLSLATTRSVFEHRAVVLAGDGDGLLNGLGALAEGNVAPGVVRGMAAARDHAVLVFPGQGAQWVGMAAGLLESSPVFAERMGECAAALAPFVEWSLVDVLGDAAALERVDVVQPVLWAVMVSLAELWRSYGVEPAAVIGHSQGEIAAACVAGALSLEDAARVVALRSKALRALSGLGGMVSVSLPVVAVRERLGRWGERLSVAAVNGPSVVVVSGDVDALDELLAACEADGIRARRIPVDYASHCAHVEDIEGSCRGSWRISLPGLPRFRSTPRSPRVCWTPRGWTRGTGTGICVRRSGSRRPSGPCWPTVSRCSSRPAPIRCSPWAWNRLPRTTAAASPPSVRCAATKVVWSASWPPWPRRTSAARPSTGRGCSRGRARGASICRPMPSSAPTSGWSPRPSTPPVMWHRWGWIRPGTRCWGPPFRCPTRMVSCSPAGSRSVPIPGSPTTRCWAGSSCPVRRSSSWRRGPVTRWAVTGWRS</sequence>
<comment type="caution">
    <text evidence="8">The sequence shown here is derived from an EMBL/GenBank/DDBJ whole genome shotgun (WGS) entry which is preliminary data.</text>
</comment>
<dbReference type="SMART" id="SM00827">
    <property type="entry name" value="PKS_AT"/>
    <property type="match status" value="1"/>
</dbReference>
<reference evidence="8 9" key="1">
    <citation type="journal article" date="2020" name="Int. J. Syst. Evol. Microbiol.">
        <title>Reclassification of Streptomyces castelarensis and Streptomyces sporoclivatus as later heterotypic synonyms of Streptomyces antimycoticus.</title>
        <authorList>
            <person name="Komaki H."/>
            <person name="Tamura T."/>
        </authorList>
    </citation>
    <scope>NUCLEOTIDE SEQUENCE [LARGE SCALE GENOMIC DNA]</scope>
    <source>
        <strain evidence="8 9">NBRC 13459</strain>
    </source>
</reference>